<reference evidence="1 2" key="1">
    <citation type="submission" date="2013-02" db="EMBL/GenBank/DDBJ databases">
        <title>The Genome Sequence of Enterococcus phoeniculicola BAA-412.</title>
        <authorList>
            <consortium name="The Broad Institute Genome Sequencing Platform"/>
            <consortium name="The Broad Institute Genome Sequencing Center for Infectious Disease"/>
            <person name="Earl A.M."/>
            <person name="Gilmore M.S."/>
            <person name="Lebreton F."/>
            <person name="Walker B."/>
            <person name="Young S.K."/>
            <person name="Zeng Q."/>
            <person name="Gargeya S."/>
            <person name="Fitzgerald M."/>
            <person name="Haas B."/>
            <person name="Abouelleil A."/>
            <person name="Alvarado L."/>
            <person name="Arachchi H.M."/>
            <person name="Berlin A.M."/>
            <person name="Chapman S.B."/>
            <person name="Dewar J."/>
            <person name="Goldberg J."/>
            <person name="Griggs A."/>
            <person name="Gujja S."/>
            <person name="Hansen M."/>
            <person name="Howarth C."/>
            <person name="Imamovic A."/>
            <person name="Larimer J."/>
            <person name="McCowan C."/>
            <person name="Murphy C."/>
            <person name="Neiman D."/>
            <person name="Pearson M."/>
            <person name="Priest M."/>
            <person name="Roberts A."/>
            <person name="Saif S."/>
            <person name="Shea T."/>
            <person name="Sisk P."/>
            <person name="Sykes S."/>
            <person name="Wortman J."/>
            <person name="Nusbaum C."/>
            <person name="Birren B."/>
        </authorList>
    </citation>
    <scope>NUCLEOTIDE SEQUENCE [LARGE SCALE GENOMIC DNA]</scope>
    <source>
        <strain evidence="1 2">ATCC BAA-412</strain>
    </source>
</reference>
<gene>
    <name evidence="1" type="ORF">UC3_01110</name>
</gene>
<evidence type="ECO:0000313" key="1">
    <source>
        <dbReference type="EMBL" id="EOL46304.1"/>
    </source>
</evidence>
<dbReference type="AlphaFoldDB" id="R3TXF8"/>
<sequence length="87" mass="10312">MFTEFDYLKVLKVATYGIERNGVDRFYQLLFVEIPNSKKRLCFSINRQVDILHLKKGDRVRIKLDWFVKGFESTVPQFKVVAVIKID</sequence>
<proteinExistence type="predicted"/>
<name>R3TXF8_9ENTE</name>
<keyword evidence="2" id="KW-1185">Reference proteome</keyword>
<dbReference type="Proteomes" id="UP000013785">
    <property type="component" value="Unassembled WGS sequence"/>
</dbReference>
<accession>R3TXF8</accession>
<dbReference type="EMBL" id="AJAT01000011">
    <property type="protein sequence ID" value="EOL46304.1"/>
    <property type="molecule type" value="Genomic_DNA"/>
</dbReference>
<dbReference type="RefSeq" id="WP_010767781.1">
    <property type="nucleotide sequence ID" value="NZ_ASWE01000002.1"/>
</dbReference>
<dbReference type="HOGENOM" id="CLU_2478569_0_0_9"/>
<organism evidence="1 2">
    <name type="scientific">Enterococcus phoeniculicola ATCC BAA-412</name>
    <dbReference type="NCBI Taxonomy" id="1158610"/>
    <lineage>
        <taxon>Bacteria</taxon>
        <taxon>Bacillati</taxon>
        <taxon>Bacillota</taxon>
        <taxon>Bacilli</taxon>
        <taxon>Lactobacillales</taxon>
        <taxon>Enterococcaceae</taxon>
        <taxon>Enterococcus</taxon>
    </lineage>
</organism>
<comment type="caution">
    <text evidence="1">The sequence shown here is derived from an EMBL/GenBank/DDBJ whole genome shotgun (WGS) entry which is preliminary data.</text>
</comment>
<evidence type="ECO:0000313" key="2">
    <source>
        <dbReference type="Proteomes" id="UP000013785"/>
    </source>
</evidence>
<protein>
    <submittedName>
        <fullName evidence="1">Uncharacterized protein</fullName>
    </submittedName>
</protein>